<proteinExistence type="predicted"/>
<dbReference type="AlphaFoldDB" id="A0AB35J209"/>
<dbReference type="InterPro" id="IPR035897">
    <property type="entry name" value="Toll_tir_struct_dom_sf"/>
</dbReference>
<dbReference type="GO" id="GO:0007165">
    <property type="term" value="P:signal transduction"/>
    <property type="evidence" value="ECO:0007669"/>
    <property type="project" value="InterPro"/>
</dbReference>
<evidence type="ECO:0000259" key="1">
    <source>
        <dbReference type="Pfam" id="PF13676"/>
    </source>
</evidence>
<dbReference type="RefSeq" id="WP_272107115.1">
    <property type="nucleotide sequence ID" value="NZ_JAQMLO010000007.1"/>
</dbReference>
<gene>
    <name evidence="2" type="ORF">PNU63_05920</name>
</gene>
<keyword evidence="2" id="KW-0675">Receptor</keyword>
<dbReference type="EMBL" id="JAQMLR010000004">
    <property type="protein sequence ID" value="MDB8738314.1"/>
    <property type="molecule type" value="Genomic_DNA"/>
</dbReference>
<sequence>MKVFISHKQEDAVTANQIANELDSIHVDYYLDLLDPTVTKSGKMLTEHIRKNLNTCTDIIVIMSEITRYSQWVPFEVGMAAQVDLPTATFLKDSILLPDFLQYWPRLKRPSDIRKYVSVRKEVDQEYRNYRSIFENSAYQKTKTERFYDVLKQQL</sequence>
<feature type="domain" description="TIR" evidence="1">
    <location>
        <begin position="3"/>
        <end position="122"/>
    </location>
</feature>
<evidence type="ECO:0000313" key="3">
    <source>
        <dbReference type="Proteomes" id="UP001211731"/>
    </source>
</evidence>
<dbReference type="InterPro" id="IPR000157">
    <property type="entry name" value="TIR_dom"/>
</dbReference>
<protein>
    <submittedName>
        <fullName evidence="2">Toll/interleukin-1 receptor domain-containing protein</fullName>
    </submittedName>
</protein>
<reference evidence="2" key="1">
    <citation type="submission" date="2023-01" db="EMBL/GenBank/DDBJ databases">
        <title>Human gut microbiome strain richness.</title>
        <authorList>
            <person name="Chen-Liaw A."/>
        </authorList>
    </citation>
    <scope>NUCLEOTIDE SEQUENCE</scope>
    <source>
        <strain evidence="2">1001217st1_A9_1001217B_191108</strain>
    </source>
</reference>
<organism evidence="2 3">
    <name type="scientific">Mediterraneibacter gnavus</name>
    <name type="common">Ruminococcus gnavus</name>
    <dbReference type="NCBI Taxonomy" id="33038"/>
    <lineage>
        <taxon>Bacteria</taxon>
        <taxon>Bacillati</taxon>
        <taxon>Bacillota</taxon>
        <taxon>Clostridia</taxon>
        <taxon>Lachnospirales</taxon>
        <taxon>Lachnospiraceae</taxon>
        <taxon>Mediterraneibacter</taxon>
    </lineage>
</organism>
<comment type="caution">
    <text evidence="2">The sequence shown here is derived from an EMBL/GenBank/DDBJ whole genome shotgun (WGS) entry which is preliminary data.</text>
</comment>
<name>A0AB35J209_MEDGN</name>
<evidence type="ECO:0000313" key="2">
    <source>
        <dbReference type="EMBL" id="MDB8738314.1"/>
    </source>
</evidence>
<dbReference type="Proteomes" id="UP001211731">
    <property type="component" value="Unassembled WGS sequence"/>
</dbReference>
<dbReference type="Gene3D" id="3.40.50.10140">
    <property type="entry name" value="Toll/interleukin-1 receptor homology (TIR) domain"/>
    <property type="match status" value="1"/>
</dbReference>
<accession>A0AB35J209</accession>
<dbReference type="SUPFAM" id="SSF52200">
    <property type="entry name" value="Toll/Interleukin receptor TIR domain"/>
    <property type="match status" value="1"/>
</dbReference>
<dbReference type="Pfam" id="PF13676">
    <property type="entry name" value="TIR_2"/>
    <property type="match status" value="1"/>
</dbReference>